<evidence type="ECO:0000313" key="4">
    <source>
        <dbReference type="Proteomes" id="UP000295684"/>
    </source>
</evidence>
<protein>
    <submittedName>
        <fullName evidence="2">Glycosyl transferase</fullName>
    </submittedName>
    <submittedName>
        <fullName evidence="3">Glycosyltransferase involved in cell wall biosynthesis</fullName>
    </submittedName>
</protein>
<dbReference type="Proteomes" id="UP000622648">
    <property type="component" value="Unassembled WGS sequence"/>
</dbReference>
<dbReference type="SUPFAM" id="SSF53756">
    <property type="entry name" value="UDP-Glycosyltransferase/glycogen phosphorylase"/>
    <property type="match status" value="1"/>
</dbReference>
<evidence type="ECO:0000259" key="1">
    <source>
        <dbReference type="Pfam" id="PF00534"/>
    </source>
</evidence>
<reference evidence="2" key="1">
    <citation type="journal article" date="2014" name="Int. J. Syst. Evol. Microbiol.">
        <title>Complete genome of a new Firmicutes species belonging to the dominant human colonic microbiota ('Ruminococcus bicirculans') reveals two chromosomes and a selective capacity to utilize plant glucans.</title>
        <authorList>
            <consortium name="NISC Comparative Sequencing Program"/>
            <person name="Wegmann U."/>
            <person name="Louis P."/>
            <person name="Goesmann A."/>
            <person name="Henrissat B."/>
            <person name="Duncan S.H."/>
            <person name="Flint H.J."/>
        </authorList>
    </citation>
    <scope>NUCLEOTIDE SEQUENCE</scope>
    <source>
        <strain evidence="2">CGMCC 1.15644</strain>
    </source>
</reference>
<comment type="caution">
    <text evidence="3">The sequence shown here is derived from an EMBL/GenBank/DDBJ whole genome shotgun (WGS) entry which is preliminary data.</text>
</comment>
<dbReference type="AlphaFoldDB" id="A0A4R2HEA5"/>
<evidence type="ECO:0000313" key="2">
    <source>
        <dbReference type="EMBL" id="GGE55693.1"/>
    </source>
</evidence>
<dbReference type="Gene3D" id="3.40.50.2000">
    <property type="entry name" value="Glycogen Phosphorylase B"/>
    <property type="match status" value="1"/>
</dbReference>
<reference evidence="3 4" key="3">
    <citation type="submission" date="2019-03" db="EMBL/GenBank/DDBJ databases">
        <title>Genomic Encyclopedia of Type Strains, Phase IV (KMG-IV): sequencing the most valuable type-strain genomes for metagenomic binning, comparative biology and taxonomic classification.</title>
        <authorList>
            <person name="Goeker M."/>
        </authorList>
    </citation>
    <scope>NUCLEOTIDE SEQUENCE [LARGE SCALE GENOMIC DNA]</scope>
    <source>
        <strain evidence="3 4">DSM 103236</strain>
    </source>
</reference>
<keyword evidence="5" id="KW-1185">Reference proteome</keyword>
<name>A0A4R2HEA5_9SPHI</name>
<evidence type="ECO:0000313" key="5">
    <source>
        <dbReference type="Proteomes" id="UP000622648"/>
    </source>
</evidence>
<dbReference type="PANTHER" id="PTHR46401:SF8">
    <property type="entry name" value="BLL6006 PROTEIN"/>
    <property type="match status" value="1"/>
</dbReference>
<proteinExistence type="predicted"/>
<reference evidence="2" key="4">
    <citation type="submission" date="2024-05" db="EMBL/GenBank/DDBJ databases">
        <authorList>
            <person name="Sun Q."/>
            <person name="Zhou Y."/>
        </authorList>
    </citation>
    <scope>NUCLEOTIDE SEQUENCE</scope>
    <source>
        <strain evidence="2">CGMCC 1.15644</strain>
    </source>
</reference>
<reference evidence="5" key="2">
    <citation type="journal article" date="2019" name="Int. J. Syst. Evol. Microbiol.">
        <title>The Global Catalogue of Microorganisms (GCM) 10K type strain sequencing project: providing services to taxonomists for standard genome sequencing and annotation.</title>
        <authorList>
            <consortium name="The Broad Institute Genomics Platform"/>
            <consortium name="The Broad Institute Genome Sequencing Center for Infectious Disease"/>
            <person name="Wu L."/>
            <person name="Ma J."/>
        </authorList>
    </citation>
    <scope>NUCLEOTIDE SEQUENCE [LARGE SCALE GENOMIC DNA]</scope>
    <source>
        <strain evidence="5">CGMCC 1.15644</strain>
    </source>
</reference>
<dbReference type="Proteomes" id="UP000295684">
    <property type="component" value="Unassembled WGS sequence"/>
</dbReference>
<dbReference type="RefSeq" id="WP_132530724.1">
    <property type="nucleotide sequence ID" value="NZ_BMJO01000004.1"/>
</dbReference>
<accession>A0A4R2HEA5</accession>
<dbReference type="Pfam" id="PF00534">
    <property type="entry name" value="Glycos_transf_1"/>
    <property type="match status" value="1"/>
</dbReference>
<sequence length="378" mass="44887">MAERKQITLIYQYNDNWIGGTYYILNIIRSLKFLESELQPELTIIYDLKSGYEAIYALKYPFITYLGQDLQFSLAEKVVNKIARTLLKKPLIKKRIFLKQINNLYPVSDSIETKNVSNFFYWIPDFQEHYLPHFFSKSEINTRYNTQIWMKNNEVPIIFSSWNAKEDYNKFYKGNKNRKEILNFVSIIDSRYEQIDISGLLEKYQITDPYFMVPNQFWKHKNHEVVLKATKILKEKGYCFKVVFTGKEYDHRNPLYVDSIKAFVRENNLEGHIKFLGFIDRDEQLQLMKNSKSIIQPSLFEGWSTVVEDTKALNHFIILSDIPLHREQMLSNRKFFDPYSPASLAETMIEVLSGVEIVSEDYNLKIKEFSTRFLSLFN</sequence>
<keyword evidence="3" id="KW-0808">Transferase</keyword>
<dbReference type="PANTHER" id="PTHR46401">
    <property type="entry name" value="GLYCOSYLTRANSFERASE WBBK-RELATED"/>
    <property type="match status" value="1"/>
</dbReference>
<dbReference type="EMBL" id="BMJO01000004">
    <property type="protein sequence ID" value="GGE55693.1"/>
    <property type="molecule type" value="Genomic_DNA"/>
</dbReference>
<feature type="domain" description="Glycosyl transferase family 1" evidence="1">
    <location>
        <begin position="207"/>
        <end position="354"/>
    </location>
</feature>
<dbReference type="OrthoDB" id="9801609at2"/>
<gene>
    <name evidence="3" type="ORF">EV200_10312</name>
    <name evidence="2" type="ORF">GCM10011413_22560</name>
</gene>
<dbReference type="GO" id="GO:0016757">
    <property type="term" value="F:glycosyltransferase activity"/>
    <property type="evidence" value="ECO:0007669"/>
    <property type="project" value="InterPro"/>
</dbReference>
<organism evidence="3 4">
    <name type="scientific">Pedobacter psychrotolerans</name>
    <dbReference type="NCBI Taxonomy" id="1843235"/>
    <lineage>
        <taxon>Bacteria</taxon>
        <taxon>Pseudomonadati</taxon>
        <taxon>Bacteroidota</taxon>
        <taxon>Sphingobacteriia</taxon>
        <taxon>Sphingobacteriales</taxon>
        <taxon>Sphingobacteriaceae</taxon>
        <taxon>Pedobacter</taxon>
    </lineage>
</organism>
<dbReference type="InterPro" id="IPR001296">
    <property type="entry name" value="Glyco_trans_1"/>
</dbReference>
<evidence type="ECO:0000313" key="3">
    <source>
        <dbReference type="EMBL" id="TCO26682.1"/>
    </source>
</evidence>
<dbReference type="EMBL" id="SLWO01000003">
    <property type="protein sequence ID" value="TCO26682.1"/>
    <property type="molecule type" value="Genomic_DNA"/>
</dbReference>